<evidence type="ECO:0000313" key="2">
    <source>
        <dbReference type="Proteomes" id="UP000001646"/>
    </source>
</evidence>
<name>A0A803TG43_ANOCA</name>
<dbReference type="PANTHER" id="PTHR15363">
    <property type="entry name" value="POU DOMAIN CLASS 2-ASSOCIATING FACTOR 1"/>
    <property type="match status" value="1"/>
</dbReference>
<reference evidence="1" key="2">
    <citation type="submission" date="2025-08" db="UniProtKB">
        <authorList>
            <consortium name="Ensembl"/>
        </authorList>
    </citation>
    <scope>IDENTIFICATION</scope>
</reference>
<dbReference type="AlphaFoldDB" id="A0A803TG43"/>
<dbReference type="GeneTree" id="ENSGT00390000017499"/>
<dbReference type="Proteomes" id="UP000001646">
    <property type="component" value="Unplaced"/>
</dbReference>
<gene>
    <name evidence="1" type="primary">POU2AF1</name>
</gene>
<protein>
    <submittedName>
        <fullName evidence="1">POU class 2 homeobox associating factor 1</fullName>
    </submittedName>
</protein>
<sequence>MEPRQPPRRCFSPINRSRLIRRQVRPSQIGYFLHPVALLALYRLELTAFSPIPGQVCADSEFVASPLVDDGTLYSGWLAQPSPATLQPLTQWAAYPDYVPHEAVSCPYTGEMYVQPVCPSYTLVGTSSVLTYASQPLITNLAARSTSAPAVMPHLDMMEQQGPLSYFPWTQPISTLPAPSLQYQAASSALPAPQFLPLPVSVPETVSQDLEDTRKDLGGLSMEKLLLQEENHGIFDLSNSLPVEGL</sequence>
<reference evidence="1" key="3">
    <citation type="submission" date="2025-09" db="UniProtKB">
        <authorList>
            <consortium name="Ensembl"/>
        </authorList>
    </citation>
    <scope>IDENTIFICATION</scope>
</reference>
<accession>A0A803TG43</accession>
<dbReference type="Ensembl" id="ENSACAT00000053150.1">
    <property type="protein sequence ID" value="ENSACAP00000034183.1"/>
    <property type="gene ID" value="ENSACAG00000006629.4"/>
</dbReference>
<organism evidence="1 2">
    <name type="scientific">Anolis carolinensis</name>
    <name type="common">Green anole</name>
    <name type="synonym">American chameleon</name>
    <dbReference type="NCBI Taxonomy" id="28377"/>
    <lineage>
        <taxon>Eukaryota</taxon>
        <taxon>Metazoa</taxon>
        <taxon>Chordata</taxon>
        <taxon>Craniata</taxon>
        <taxon>Vertebrata</taxon>
        <taxon>Euteleostomi</taxon>
        <taxon>Lepidosauria</taxon>
        <taxon>Squamata</taxon>
        <taxon>Bifurcata</taxon>
        <taxon>Unidentata</taxon>
        <taxon>Episquamata</taxon>
        <taxon>Toxicofera</taxon>
        <taxon>Iguania</taxon>
        <taxon>Dactyloidae</taxon>
        <taxon>Anolis</taxon>
    </lineage>
</organism>
<dbReference type="Pfam" id="PF09310">
    <property type="entry name" value="PD-C2-AF1"/>
    <property type="match status" value="1"/>
</dbReference>
<dbReference type="Bgee" id="ENSACAG00000006629">
    <property type="expression patterns" value="Expressed in adrenal gland and 1 other cell type or tissue"/>
</dbReference>
<dbReference type="InterPro" id="IPR015389">
    <property type="entry name" value="PD-C2-AF1"/>
</dbReference>
<evidence type="ECO:0000313" key="1">
    <source>
        <dbReference type="Ensembl" id="ENSACAP00000034183.1"/>
    </source>
</evidence>
<proteinExistence type="predicted"/>
<dbReference type="PANTHER" id="PTHR15363:SF3">
    <property type="entry name" value="POU DOMAIN CLASS 2-ASSOCIATING FACTOR 1"/>
    <property type="match status" value="1"/>
</dbReference>
<keyword evidence="2" id="KW-1185">Reference proteome</keyword>
<reference evidence="1" key="1">
    <citation type="submission" date="2009-12" db="EMBL/GenBank/DDBJ databases">
        <title>The Genome Sequence of Anolis carolinensis (Green Anole Lizard).</title>
        <authorList>
            <consortium name="The Genome Sequencing Platform"/>
            <person name="Di Palma F."/>
            <person name="Alfoldi J."/>
            <person name="Heiman D."/>
            <person name="Young S."/>
            <person name="Grabherr M."/>
            <person name="Johnson J."/>
            <person name="Lander E.S."/>
            <person name="Lindblad-Toh K."/>
        </authorList>
    </citation>
    <scope>NUCLEOTIDE SEQUENCE [LARGE SCALE GENOMIC DNA]</scope>
    <source>
        <strain evidence="1">JBL SC #1</strain>
    </source>
</reference>